<dbReference type="Gene3D" id="1.20.1300.10">
    <property type="entry name" value="Fumarate reductase/succinate dehydrogenase, transmembrane subunit"/>
    <property type="match status" value="1"/>
</dbReference>
<reference evidence="2 3" key="1">
    <citation type="submission" date="2018-03" db="EMBL/GenBank/DDBJ databases">
        <title>The ancient ancestry and fast evolution of plastids.</title>
        <authorList>
            <person name="Moore K.R."/>
            <person name="Magnabosco C."/>
            <person name="Momper L."/>
            <person name="Gold D.A."/>
            <person name="Bosak T."/>
            <person name="Fournier G.P."/>
        </authorList>
    </citation>
    <scope>NUCLEOTIDE SEQUENCE [LARGE SCALE GENOMIC DNA]</scope>
    <source>
        <strain evidence="2 3">CCALA 037</strain>
    </source>
</reference>
<dbReference type="InterPro" id="IPR011138">
    <property type="entry name" value="Cytochrome_b-558"/>
</dbReference>
<dbReference type="GO" id="GO:0016020">
    <property type="term" value="C:membrane"/>
    <property type="evidence" value="ECO:0007669"/>
    <property type="project" value="InterPro"/>
</dbReference>
<dbReference type="CDD" id="cd03498">
    <property type="entry name" value="SQR_TypeB_2_TM"/>
    <property type="match status" value="1"/>
</dbReference>
<feature type="transmembrane region" description="Helical" evidence="1">
    <location>
        <begin position="187"/>
        <end position="211"/>
    </location>
</feature>
<feature type="transmembrane region" description="Helical" evidence="1">
    <location>
        <begin position="58"/>
        <end position="79"/>
    </location>
</feature>
<keyword evidence="3" id="KW-1185">Reference proteome</keyword>
<feature type="transmembrane region" description="Helical" evidence="1">
    <location>
        <begin position="147"/>
        <end position="167"/>
    </location>
</feature>
<feature type="transmembrane region" description="Helical" evidence="1">
    <location>
        <begin position="15"/>
        <end position="38"/>
    </location>
</feature>
<keyword evidence="1" id="KW-1133">Transmembrane helix</keyword>
<dbReference type="AlphaFoldDB" id="A0A2T1GM97"/>
<gene>
    <name evidence="2" type="ORF">C7B77_02405</name>
</gene>
<dbReference type="EMBL" id="PVWO01000016">
    <property type="protein sequence ID" value="PSB59025.1"/>
    <property type="molecule type" value="Genomic_DNA"/>
</dbReference>
<dbReference type="SUPFAM" id="SSF81343">
    <property type="entry name" value="Fumarate reductase respiratory complex transmembrane subunits"/>
    <property type="match status" value="1"/>
</dbReference>
<feature type="transmembrane region" description="Helical" evidence="1">
    <location>
        <begin position="107"/>
        <end position="127"/>
    </location>
</feature>
<proteinExistence type="predicted"/>
<dbReference type="Proteomes" id="UP000238937">
    <property type="component" value="Unassembled WGS sequence"/>
</dbReference>
<evidence type="ECO:0000313" key="3">
    <source>
        <dbReference type="Proteomes" id="UP000238937"/>
    </source>
</evidence>
<name>A0A2T1GM97_9CYAN</name>
<dbReference type="RefSeq" id="WP_106299959.1">
    <property type="nucleotide sequence ID" value="NZ_PVWO01000016.1"/>
</dbReference>
<keyword evidence="1" id="KW-0812">Transmembrane</keyword>
<evidence type="ECO:0000256" key="1">
    <source>
        <dbReference type="SAM" id="Phobius"/>
    </source>
</evidence>
<organism evidence="2 3">
    <name type="scientific">Chamaesiphon polymorphus CCALA 037</name>
    <dbReference type="NCBI Taxonomy" id="2107692"/>
    <lineage>
        <taxon>Bacteria</taxon>
        <taxon>Bacillati</taxon>
        <taxon>Cyanobacteriota</taxon>
        <taxon>Cyanophyceae</taxon>
        <taxon>Gomontiellales</taxon>
        <taxon>Chamaesiphonaceae</taxon>
        <taxon>Chamaesiphon</taxon>
    </lineage>
</organism>
<evidence type="ECO:0000313" key="2">
    <source>
        <dbReference type="EMBL" id="PSB59025.1"/>
    </source>
</evidence>
<dbReference type="InterPro" id="IPR034804">
    <property type="entry name" value="SQR/QFR_C/D"/>
</dbReference>
<accession>A0A2T1GM97</accession>
<protein>
    <submittedName>
        <fullName evidence="2">Succinate dehydrogenase</fullName>
    </submittedName>
</protein>
<dbReference type="OrthoDB" id="9802842at2"/>
<keyword evidence="1" id="KW-0472">Membrane</keyword>
<sequence length="215" mass="23588">MQSSNFFSSSIGRKVIMAGTGLFLMAFLLVHLALNATLFVNDGGRLFDRTAELLRHNWLLHGLEILVFGSSIVHIWQGISVSIDNRSKRSTPYAVSPGWSFDPARSMGLLGGIILVFLLLHLYQFWLPNAIGAGDPDLYRLVRDTMSHGWVIGIYLLGCVALSAHLLHGWRSLCITMGLTERYLKILSPLGISFAITVPLGLASIPISLFIGSHA</sequence>
<dbReference type="NCBIfam" id="TIGR02046">
    <property type="entry name" value="sdhC_b558_fam"/>
    <property type="match status" value="1"/>
</dbReference>
<comment type="caution">
    <text evidence="2">The sequence shown here is derived from an EMBL/GenBank/DDBJ whole genome shotgun (WGS) entry which is preliminary data.</text>
</comment>